<comment type="caution">
    <text evidence="1">The sequence shown here is derived from an EMBL/GenBank/DDBJ whole genome shotgun (WGS) entry which is preliminary data.</text>
</comment>
<evidence type="ECO:0000313" key="2">
    <source>
        <dbReference type="Proteomes" id="UP001550628"/>
    </source>
</evidence>
<dbReference type="RefSeq" id="WP_356957482.1">
    <property type="nucleotide sequence ID" value="NZ_JBEYBD010000009.1"/>
</dbReference>
<reference evidence="1 2" key="1">
    <citation type="submission" date="2024-06" db="EMBL/GenBank/DDBJ databases">
        <title>The Natural Products Discovery Center: Release of the First 8490 Sequenced Strains for Exploring Actinobacteria Biosynthetic Diversity.</title>
        <authorList>
            <person name="Kalkreuter E."/>
            <person name="Kautsar S.A."/>
            <person name="Yang D."/>
            <person name="Bader C.D."/>
            <person name="Teijaro C.N."/>
            <person name="Fluegel L."/>
            <person name="Davis C.M."/>
            <person name="Simpson J.R."/>
            <person name="Lauterbach L."/>
            <person name="Steele A.D."/>
            <person name="Gui C."/>
            <person name="Meng S."/>
            <person name="Li G."/>
            <person name="Viehrig K."/>
            <person name="Ye F."/>
            <person name="Su P."/>
            <person name="Kiefer A.F."/>
            <person name="Nichols A."/>
            <person name="Cepeda A.J."/>
            <person name="Yan W."/>
            <person name="Fan B."/>
            <person name="Jiang Y."/>
            <person name="Adhikari A."/>
            <person name="Zheng C.-J."/>
            <person name="Schuster L."/>
            <person name="Cowan T.M."/>
            <person name="Smanski M.J."/>
            <person name="Chevrette M.G."/>
            <person name="De Carvalho L.P.S."/>
            <person name="Shen B."/>
        </authorList>
    </citation>
    <scope>NUCLEOTIDE SEQUENCE [LARGE SCALE GENOMIC DNA]</scope>
    <source>
        <strain evidence="1 2">NPDC019708</strain>
    </source>
</reference>
<keyword evidence="2" id="KW-1185">Reference proteome</keyword>
<protein>
    <submittedName>
        <fullName evidence="1">Uncharacterized protein</fullName>
    </submittedName>
</protein>
<sequence length="49" mass="5636">MCASTLPSRVRGETDIPDGVAWTVPTIVQLEHLLKVMRRWAEMAEERRV</sequence>
<proteinExistence type="predicted"/>
<organism evidence="1 2">
    <name type="scientific">Nocardia rhamnosiphila</name>
    <dbReference type="NCBI Taxonomy" id="426716"/>
    <lineage>
        <taxon>Bacteria</taxon>
        <taxon>Bacillati</taxon>
        <taxon>Actinomycetota</taxon>
        <taxon>Actinomycetes</taxon>
        <taxon>Mycobacteriales</taxon>
        <taxon>Nocardiaceae</taxon>
        <taxon>Nocardia</taxon>
    </lineage>
</organism>
<name>A0ABV2WY63_9NOCA</name>
<gene>
    <name evidence="1" type="ORF">ABZ510_28615</name>
</gene>
<dbReference type="Proteomes" id="UP001550628">
    <property type="component" value="Unassembled WGS sequence"/>
</dbReference>
<accession>A0ABV2WY63</accession>
<dbReference type="EMBL" id="JBEYBF010000028">
    <property type="protein sequence ID" value="MEU1955808.1"/>
    <property type="molecule type" value="Genomic_DNA"/>
</dbReference>
<evidence type="ECO:0000313" key="1">
    <source>
        <dbReference type="EMBL" id="MEU1955808.1"/>
    </source>
</evidence>